<feature type="non-terminal residue" evidence="2">
    <location>
        <position position="1"/>
    </location>
</feature>
<gene>
    <name evidence="2" type="primary">RNR1</name>
    <name evidence="2" type="ORF">SNEC2469_LOCUS17388</name>
</gene>
<dbReference type="Proteomes" id="UP000601435">
    <property type="component" value="Unassembled WGS sequence"/>
</dbReference>
<dbReference type="EMBL" id="CAJNJA010028764">
    <property type="protein sequence ID" value="CAE7611304.1"/>
    <property type="molecule type" value="Genomic_DNA"/>
</dbReference>
<proteinExistence type="inferred from homology"/>
<evidence type="ECO:0000313" key="3">
    <source>
        <dbReference type="Proteomes" id="UP000601435"/>
    </source>
</evidence>
<evidence type="ECO:0000313" key="2">
    <source>
        <dbReference type="EMBL" id="CAE7611304.1"/>
    </source>
</evidence>
<accession>A0A812V5R8</accession>
<dbReference type="Pfam" id="PF13812">
    <property type="entry name" value="PPR_3"/>
    <property type="match status" value="1"/>
</dbReference>
<evidence type="ECO:0000256" key="1">
    <source>
        <dbReference type="ARBA" id="ARBA00008315"/>
    </source>
</evidence>
<dbReference type="AlphaFoldDB" id="A0A812V5R8"/>
<reference evidence="2" key="1">
    <citation type="submission" date="2021-02" db="EMBL/GenBank/DDBJ databases">
        <authorList>
            <person name="Dougan E. K."/>
            <person name="Rhodes N."/>
            <person name="Thang M."/>
            <person name="Chan C."/>
        </authorList>
    </citation>
    <scope>NUCLEOTIDE SEQUENCE</scope>
</reference>
<sequence length="211" mass="24790">LGDVDGAKEWVEKMEVLGMPCNVVSWNALLKACRDDESSAEEVFRKMVLERGVQPDCITMTTLVGVLGKGRAKELCEESGVDYDSLIRSNLINREVKRADVHGQLSEQFRRFSRFAERNARAKHYVPWYRRKMDHFRTNLKKERLLEDRYMEIDRENRVLLKKMSEAMRKPNPYVVEKKEEKPPSLNRSGRKMEMIRITKDNARLLKSIQK</sequence>
<dbReference type="PANTHER" id="PTHR33768">
    <property type="entry name" value="MIP11318P"/>
    <property type="match status" value="1"/>
</dbReference>
<organism evidence="2 3">
    <name type="scientific">Symbiodinium necroappetens</name>
    <dbReference type="NCBI Taxonomy" id="1628268"/>
    <lineage>
        <taxon>Eukaryota</taxon>
        <taxon>Sar</taxon>
        <taxon>Alveolata</taxon>
        <taxon>Dinophyceae</taxon>
        <taxon>Suessiales</taxon>
        <taxon>Symbiodiniaceae</taxon>
        <taxon>Symbiodinium</taxon>
    </lineage>
</organism>
<dbReference type="Pfam" id="PF13879">
    <property type="entry name" value="Hmw_CFAP97"/>
    <property type="match status" value="1"/>
</dbReference>
<feature type="non-terminal residue" evidence="2">
    <location>
        <position position="211"/>
    </location>
</feature>
<dbReference type="InterPro" id="IPR029488">
    <property type="entry name" value="Hmw/CFAP97"/>
</dbReference>
<dbReference type="OrthoDB" id="292876at2759"/>
<dbReference type="PANTHER" id="PTHR33768:SF3">
    <property type="entry name" value="MIP11318P"/>
    <property type="match status" value="1"/>
</dbReference>
<dbReference type="InterPro" id="IPR038792">
    <property type="entry name" value="CFAP97D1/2"/>
</dbReference>
<comment type="caution">
    <text evidence="2">The sequence shown here is derived from an EMBL/GenBank/DDBJ whole genome shotgun (WGS) entry which is preliminary data.</text>
</comment>
<keyword evidence="3" id="KW-1185">Reference proteome</keyword>
<comment type="similarity">
    <text evidence="1">Belongs to the CFAP97 family.</text>
</comment>
<name>A0A812V5R8_9DINO</name>
<dbReference type="InterPro" id="IPR011990">
    <property type="entry name" value="TPR-like_helical_dom_sf"/>
</dbReference>
<dbReference type="InterPro" id="IPR002885">
    <property type="entry name" value="PPR_rpt"/>
</dbReference>
<dbReference type="Gene3D" id="1.25.40.10">
    <property type="entry name" value="Tetratricopeptide repeat domain"/>
    <property type="match status" value="1"/>
</dbReference>
<protein>
    <submittedName>
        <fullName evidence="2">RNR1 protein</fullName>
    </submittedName>
</protein>